<feature type="region of interest" description="Disordered" evidence="1">
    <location>
        <begin position="1"/>
        <end position="24"/>
    </location>
</feature>
<dbReference type="AlphaFoldDB" id="A0A4Y2EJX6"/>
<reference evidence="2 3" key="1">
    <citation type="journal article" date="2019" name="Sci. Rep.">
        <title>Orb-weaving spider Araneus ventricosus genome elucidates the spidroin gene catalogue.</title>
        <authorList>
            <person name="Kono N."/>
            <person name="Nakamura H."/>
            <person name="Ohtoshi R."/>
            <person name="Moran D.A.P."/>
            <person name="Shinohara A."/>
            <person name="Yoshida Y."/>
            <person name="Fujiwara M."/>
            <person name="Mori M."/>
            <person name="Tomita M."/>
            <person name="Arakawa K."/>
        </authorList>
    </citation>
    <scope>NUCLEOTIDE SEQUENCE [LARGE SCALE GENOMIC DNA]</scope>
</reference>
<dbReference type="EMBL" id="BGPR01000638">
    <property type="protein sequence ID" value="GBM29523.1"/>
    <property type="molecule type" value="Genomic_DNA"/>
</dbReference>
<accession>A0A4Y2EJX6</accession>
<name>A0A4Y2EJX6_ARAVE</name>
<evidence type="ECO:0000256" key="1">
    <source>
        <dbReference type="SAM" id="MobiDB-lite"/>
    </source>
</evidence>
<evidence type="ECO:0000313" key="3">
    <source>
        <dbReference type="Proteomes" id="UP000499080"/>
    </source>
</evidence>
<protein>
    <submittedName>
        <fullName evidence="2">Uncharacterized protein</fullName>
    </submittedName>
</protein>
<evidence type="ECO:0000313" key="2">
    <source>
        <dbReference type="EMBL" id="GBM29523.1"/>
    </source>
</evidence>
<organism evidence="2 3">
    <name type="scientific">Araneus ventricosus</name>
    <name type="common">Orbweaver spider</name>
    <name type="synonym">Epeira ventricosa</name>
    <dbReference type="NCBI Taxonomy" id="182803"/>
    <lineage>
        <taxon>Eukaryota</taxon>
        <taxon>Metazoa</taxon>
        <taxon>Ecdysozoa</taxon>
        <taxon>Arthropoda</taxon>
        <taxon>Chelicerata</taxon>
        <taxon>Arachnida</taxon>
        <taxon>Araneae</taxon>
        <taxon>Araneomorphae</taxon>
        <taxon>Entelegynae</taxon>
        <taxon>Araneoidea</taxon>
        <taxon>Araneidae</taxon>
        <taxon>Araneus</taxon>
    </lineage>
</organism>
<gene>
    <name evidence="2" type="ORF">AVEN_212247_2</name>
</gene>
<keyword evidence="3" id="KW-1185">Reference proteome</keyword>
<dbReference type="Proteomes" id="UP000499080">
    <property type="component" value="Unassembled WGS sequence"/>
</dbReference>
<comment type="caution">
    <text evidence="2">The sequence shown here is derived from an EMBL/GenBank/DDBJ whole genome shotgun (WGS) entry which is preliminary data.</text>
</comment>
<sequence>MTRTTHELAPHSPNFLTTPARGRLTSISRPATNCKSRGHVEKVGFVPVTTRWRRDDHAVTRCYWGQEVRDKDIGKLSIDFGTKRQNSFDVTNPAGSSRIDGNPDRSDRIEIGAGLQSLLTAT</sequence>
<proteinExistence type="predicted"/>